<evidence type="ECO:0000256" key="2">
    <source>
        <dbReference type="ARBA" id="ARBA00011738"/>
    </source>
</evidence>
<dbReference type="PROSITE" id="PS51747">
    <property type="entry name" value="CYT_DCMP_DEAMINASES_2"/>
    <property type="match status" value="1"/>
</dbReference>
<dbReference type="EC" id="3.5.4.33" evidence="8"/>
<dbReference type="Proteomes" id="UP000002754">
    <property type="component" value="Unassembled WGS sequence"/>
</dbReference>
<dbReference type="InterPro" id="IPR016193">
    <property type="entry name" value="Cytidine_deaminase-like"/>
</dbReference>
<dbReference type="SUPFAM" id="SSF53927">
    <property type="entry name" value="Cytidine deaminase-like"/>
    <property type="match status" value="1"/>
</dbReference>
<dbReference type="PANTHER" id="PTHR11079">
    <property type="entry name" value="CYTOSINE DEAMINASE FAMILY MEMBER"/>
    <property type="match status" value="1"/>
</dbReference>
<evidence type="ECO:0000256" key="4">
    <source>
        <dbReference type="ARBA" id="ARBA00022723"/>
    </source>
</evidence>
<dbReference type="PROSITE" id="PS00903">
    <property type="entry name" value="CYT_DCMP_DEAMINASES_1"/>
    <property type="match status" value="1"/>
</dbReference>
<evidence type="ECO:0000313" key="11">
    <source>
        <dbReference type="EMBL" id="THG90399.1"/>
    </source>
</evidence>
<comment type="function">
    <text evidence="8">Catalyzes the deamination of adenosine to inosine at the wobble position 34 of tRNA(Arg2).</text>
</comment>
<dbReference type="EMBL" id="ALPT02000078">
    <property type="protein sequence ID" value="KGA96137.1"/>
    <property type="molecule type" value="Genomic_DNA"/>
</dbReference>
<dbReference type="HAMAP" id="MF_00972">
    <property type="entry name" value="tRNA_aden_deaminase"/>
    <property type="match status" value="1"/>
</dbReference>
<keyword evidence="6 8" id="KW-0862">Zinc</keyword>
<feature type="binding site" evidence="8">
    <location>
        <position position="85"/>
    </location>
    <ligand>
        <name>Zn(2+)</name>
        <dbReference type="ChEBI" id="CHEBI:29105"/>
        <note>catalytic</note>
    </ligand>
</feature>
<comment type="subunit">
    <text evidence="2 8">Homodimer.</text>
</comment>
<accession>A0A094YRL4</accession>
<feature type="domain" description="CMP/dCMP-type deaminase" evidence="9">
    <location>
        <begin position="4"/>
        <end position="122"/>
    </location>
</feature>
<dbReference type="Gene3D" id="3.40.140.10">
    <property type="entry name" value="Cytidine Deaminase, domain 2"/>
    <property type="match status" value="1"/>
</dbReference>
<dbReference type="GO" id="GO:0008270">
    <property type="term" value="F:zinc ion binding"/>
    <property type="evidence" value="ECO:0007669"/>
    <property type="project" value="UniProtKB-UniRule"/>
</dbReference>
<comment type="cofactor">
    <cofactor evidence="8">
        <name>Zn(2+)</name>
        <dbReference type="ChEBI" id="CHEBI:29105"/>
    </cofactor>
    <text evidence="8">Binds 1 zinc ion per subunit.</text>
</comment>
<evidence type="ECO:0000256" key="6">
    <source>
        <dbReference type="ARBA" id="ARBA00022833"/>
    </source>
</evidence>
<comment type="catalytic activity">
    <reaction evidence="7 8">
        <text>adenosine(34) in tRNA + H2O + H(+) = inosine(34) in tRNA + NH4(+)</text>
        <dbReference type="Rhea" id="RHEA:43168"/>
        <dbReference type="Rhea" id="RHEA-COMP:10373"/>
        <dbReference type="Rhea" id="RHEA-COMP:10374"/>
        <dbReference type="ChEBI" id="CHEBI:15377"/>
        <dbReference type="ChEBI" id="CHEBI:15378"/>
        <dbReference type="ChEBI" id="CHEBI:28938"/>
        <dbReference type="ChEBI" id="CHEBI:74411"/>
        <dbReference type="ChEBI" id="CHEBI:82852"/>
        <dbReference type="EC" id="3.5.4.33"/>
    </reaction>
</comment>
<keyword evidence="5 8" id="KW-0378">Hydrolase</keyword>
<dbReference type="PANTHER" id="PTHR11079:SF202">
    <property type="entry name" value="TRNA-SPECIFIC ADENOSINE DEAMINASE"/>
    <property type="match status" value="1"/>
</dbReference>
<dbReference type="NCBIfam" id="NF008113">
    <property type="entry name" value="PRK10860.1"/>
    <property type="match status" value="1"/>
</dbReference>
<dbReference type="FunFam" id="3.40.140.10:FF:000005">
    <property type="entry name" value="tRNA-specific adenosine deaminase"/>
    <property type="match status" value="1"/>
</dbReference>
<dbReference type="AlphaFoldDB" id="A0A094YRL4"/>
<dbReference type="OrthoDB" id="9802676at2"/>
<dbReference type="InterPro" id="IPR016192">
    <property type="entry name" value="APOBEC/CMP_deaminase_Zn-bd"/>
</dbReference>
<keyword evidence="3 8" id="KW-0819">tRNA processing</keyword>
<keyword evidence="12" id="KW-1185">Reference proteome</keyword>
<evidence type="ECO:0000259" key="9">
    <source>
        <dbReference type="PROSITE" id="PS51747"/>
    </source>
</evidence>
<dbReference type="RefSeq" id="WP_003322111.1">
    <property type="nucleotide sequence ID" value="NZ_ALPT02000078.1"/>
</dbReference>
<gene>
    <name evidence="8" type="primary">tadA</name>
    <name evidence="11" type="ORF">AJ85_10955</name>
    <name evidence="10" type="ORF">BALCAV_0218070</name>
</gene>
<evidence type="ECO:0000256" key="7">
    <source>
        <dbReference type="ARBA" id="ARBA00048045"/>
    </source>
</evidence>
<dbReference type="GO" id="GO:0052717">
    <property type="term" value="F:tRNA-specific adenosine-34 deaminase activity"/>
    <property type="evidence" value="ECO:0007669"/>
    <property type="project" value="UniProtKB-UniRule"/>
</dbReference>
<dbReference type="InterPro" id="IPR058535">
    <property type="entry name" value="MafB19-deam"/>
</dbReference>
<proteinExistence type="inferred from homology"/>
<evidence type="ECO:0000313" key="12">
    <source>
        <dbReference type="Proteomes" id="UP000002754"/>
    </source>
</evidence>
<dbReference type="Pfam" id="PF14437">
    <property type="entry name" value="MafB19-deam"/>
    <property type="match status" value="1"/>
</dbReference>
<dbReference type="eggNOG" id="COG0590">
    <property type="taxonomic scope" value="Bacteria"/>
</dbReference>
<evidence type="ECO:0000256" key="3">
    <source>
        <dbReference type="ARBA" id="ARBA00022694"/>
    </source>
</evidence>
<dbReference type="STRING" id="1218173.BALCAV_0218070"/>
<comment type="caution">
    <text evidence="10">The sequence shown here is derived from an EMBL/GenBank/DDBJ whole genome shotgun (WGS) entry which is preliminary data.</text>
</comment>
<feature type="binding site" evidence="8">
    <location>
        <position position="55"/>
    </location>
    <ligand>
        <name>Zn(2+)</name>
        <dbReference type="ChEBI" id="CHEBI:29105"/>
        <note>catalytic</note>
    </ligand>
</feature>
<reference evidence="10 12" key="1">
    <citation type="journal article" date="2014" name="Genome Announc.">
        <title>Draft Genome Sequence of Bacillus alcalophilus AV1934, a Classic Alkaliphile Isolated from Human Feces in 1934.</title>
        <authorList>
            <person name="Attie O."/>
            <person name="Jayaprakash A."/>
            <person name="Shah H."/>
            <person name="Paulsen I.T."/>
            <person name="Morino M."/>
            <person name="Takahashi Y."/>
            <person name="Narumi I."/>
            <person name="Sachidanandam R."/>
            <person name="Satoh K."/>
            <person name="Ito M."/>
            <person name="Krulwich T.A."/>
        </authorList>
    </citation>
    <scope>NUCLEOTIDE SEQUENCE [LARGE SCALE GENOMIC DNA]</scope>
    <source>
        <strain evidence="10 12">AV1934</strain>
    </source>
</reference>
<reference evidence="11 13" key="2">
    <citation type="submission" date="2014-01" db="EMBL/GenBank/DDBJ databases">
        <title>Draft genome sequencing of Bacillus alcalophilus CGMCC 1.3604.</title>
        <authorList>
            <person name="Yang J."/>
            <person name="Diao L."/>
            <person name="Yang S."/>
        </authorList>
    </citation>
    <scope>NUCLEOTIDE SEQUENCE [LARGE SCALE GENOMIC DNA]</scope>
    <source>
        <strain evidence="11 13">CGMCC 1.3604</strain>
    </source>
</reference>
<dbReference type="CDD" id="cd01285">
    <property type="entry name" value="nucleoside_deaminase"/>
    <property type="match status" value="1"/>
</dbReference>
<dbReference type="InterPro" id="IPR028883">
    <property type="entry name" value="tRNA_aden_deaminase"/>
</dbReference>
<protein>
    <recommendedName>
        <fullName evidence="8">tRNA-specific adenosine deaminase</fullName>
        <ecNumber evidence="8">3.5.4.33</ecNumber>
    </recommendedName>
</protein>
<dbReference type="InterPro" id="IPR002125">
    <property type="entry name" value="CMP_dCMP_dom"/>
</dbReference>
<organism evidence="10 12">
    <name type="scientific">Alkalihalobacillus alcalophilus ATCC 27647 = CGMCC 1.3604</name>
    <dbReference type="NCBI Taxonomy" id="1218173"/>
    <lineage>
        <taxon>Bacteria</taxon>
        <taxon>Bacillati</taxon>
        <taxon>Bacillota</taxon>
        <taxon>Bacilli</taxon>
        <taxon>Bacillales</taxon>
        <taxon>Bacillaceae</taxon>
        <taxon>Alkalihalobacillus</taxon>
    </lineage>
</organism>
<sequence>MLSSEDNKWMKLALDEADKAEKIGEVPIGAVIVKGEEIIATAYNRREVDAQATAHAELIAIQKACQHLDAWRLSGCTLYVTLEPCPMCAGAIIQSRIDRVVFGAYDPKAGCAGSLMNLLQDERFNHQTEVDCGCLADECGGKLSTFFRALRQKKKGLKQK</sequence>
<dbReference type="GO" id="GO:0002100">
    <property type="term" value="P:tRNA wobble adenosine to inosine editing"/>
    <property type="evidence" value="ECO:0007669"/>
    <property type="project" value="UniProtKB-UniRule"/>
</dbReference>
<evidence type="ECO:0000313" key="10">
    <source>
        <dbReference type="EMBL" id="KGA96137.1"/>
    </source>
</evidence>
<name>A0A094YRL4_ALKAL</name>
<feature type="binding site" evidence="8">
    <location>
        <position position="88"/>
    </location>
    <ligand>
        <name>Zn(2+)</name>
        <dbReference type="ChEBI" id="CHEBI:29105"/>
        <note>catalytic</note>
    </ligand>
</feature>
<evidence type="ECO:0000313" key="13">
    <source>
        <dbReference type="Proteomes" id="UP000297014"/>
    </source>
</evidence>
<keyword evidence="4 8" id="KW-0479">Metal-binding</keyword>
<dbReference type="Proteomes" id="UP000297014">
    <property type="component" value="Unassembled WGS sequence"/>
</dbReference>
<dbReference type="EMBL" id="JALP01000155">
    <property type="protein sequence ID" value="THG90399.1"/>
    <property type="molecule type" value="Genomic_DNA"/>
</dbReference>
<evidence type="ECO:0000256" key="5">
    <source>
        <dbReference type="ARBA" id="ARBA00022801"/>
    </source>
</evidence>
<comment type="similarity">
    <text evidence="1">Belongs to the cytidine and deoxycytidylate deaminase family. ADAT2 subfamily.</text>
</comment>
<evidence type="ECO:0000256" key="8">
    <source>
        <dbReference type="HAMAP-Rule" id="MF_00972"/>
    </source>
</evidence>
<evidence type="ECO:0000256" key="1">
    <source>
        <dbReference type="ARBA" id="ARBA00010669"/>
    </source>
</evidence>
<feature type="active site" description="Proton donor" evidence="8">
    <location>
        <position position="57"/>
    </location>
</feature>